<evidence type="ECO:0000256" key="4">
    <source>
        <dbReference type="ARBA" id="ARBA00004744"/>
    </source>
</evidence>
<keyword evidence="8 12" id="KW-0285">Flavoprotein</keyword>
<keyword evidence="15" id="KW-1185">Reference proteome</keyword>
<dbReference type="AlphaFoldDB" id="A0A238X0V1"/>
<evidence type="ECO:0000256" key="6">
    <source>
        <dbReference type="ARBA" id="ARBA00012402"/>
    </source>
</evidence>
<dbReference type="OrthoDB" id="4496419at2"/>
<name>A0A238X0V1_9PSEU</name>
<dbReference type="InterPro" id="IPR036188">
    <property type="entry name" value="FAD/NAD-bd_sf"/>
</dbReference>
<dbReference type="InterPro" id="IPR050464">
    <property type="entry name" value="Zeta_carotene_desat/Oxidored"/>
</dbReference>
<reference evidence="14 15" key="1">
    <citation type="submission" date="2017-06" db="EMBL/GenBank/DDBJ databases">
        <authorList>
            <person name="Kim H.J."/>
            <person name="Triplett B.A."/>
        </authorList>
    </citation>
    <scope>NUCLEOTIDE SEQUENCE [LARGE SCALE GENOMIC DNA]</scope>
    <source>
        <strain evidence="14 15">DSM 45207</strain>
    </source>
</reference>
<protein>
    <recommendedName>
        <fullName evidence="7 12">Coproporphyrinogen III oxidase</fullName>
        <ecNumber evidence="6 12">1.3.3.15</ecNumber>
    </recommendedName>
</protein>
<dbReference type="EC" id="1.3.3.15" evidence="6 12"/>
<dbReference type="InterPro" id="IPR004572">
    <property type="entry name" value="Protoporphyrinogen_oxidase"/>
</dbReference>
<comment type="pathway">
    <text evidence="4 12">Porphyrin-containing compound metabolism; protoheme biosynthesis.</text>
</comment>
<dbReference type="SUPFAM" id="SSF51905">
    <property type="entry name" value="FAD/NAD(P)-binding domain"/>
    <property type="match status" value="1"/>
</dbReference>
<comment type="catalytic activity">
    <reaction evidence="1">
        <text>coproporphyrinogen III + 3 O2 = coproporphyrin III + 3 H2O2</text>
        <dbReference type="Rhea" id="RHEA:43436"/>
        <dbReference type="ChEBI" id="CHEBI:15379"/>
        <dbReference type="ChEBI" id="CHEBI:16240"/>
        <dbReference type="ChEBI" id="CHEBI:57309"/>
        <dbReference type="ChEBI" id="CHEBI:131725"/>
        <dbReference type="EC" id="1.3.3.15"/>
    </reaction>
    <physiologicalReaction direction="left-to-right" evidence="1">
        <dbReference type="Rhea" id="RHEA:43437"/>
    </physiologicalReaction>
</comment>
<evidence type="ECO:0000256" key="7">
    <source>
        <dbReference type="ARBA" id="ARBA00019046"/>
    </source>
</evidence>
<keyword evidence="9 12" id="KW-0274">FAD</keyword>
<dbReference type="Proteomes" id="UP000198348">
    <property type="component" value="Unassembled WGS sequence"/>
</dbReference>
<comment type="subcellular location">
    <subcellularLocation>
        <location evidence="12">Cytoplasm</location>
    </subcellularLocation>
</comment>
<evidence type="ECO:0000256" key="5">
    <source>
        <dbReference type="ARBA" id="ARBA00008310"/>
    </source>
</evidence>
<evidence type="ECO:0000256" key="8">
    <source>
        <dbReference type="ARBA" id="ARBA00022630"/>
    </source>
</evidence>
<dbReference type="Gene3D" id="1.10.3110.10">
    <property type="entry name" value="protoporphyrinogen ix oxidase, domain 3"/>
    <property type="match status" value="1"/>
</dbReference>
<dbReference type="Gene3D" id="3.50.50.60">
    <property type="entry name" value="FAD/NAD(P)-binding domain"/>
    <property type="match status" value="1"/>
</dbReference>
<evidence type="ECO:0000256" key="2">
    <source>
        <dbReference type="ARBA" id="ARBA00001974"/>
    </source>
</evidence>
<evidence type="ECO:0000256" key="10">
    <source>
        <dbReference type="ARBA" id="ARBA00023002"/>
    </source>
</evidence>
<dbReference type="EMBL" id="FZNW01000008">
    <property type="protein sequence ID" value="SNR52248.1"/>
    <property type="molecule type" value="Genomic_DNA"/>
</dbReference>
<dbReference type="Pfam" id="PF01593">
    <property type="entry name" value="Amino_oxidase"/>
    <property type="match status" value="1"/>
</dbReference>
<dbReference type="NCBIfam" id="TIGR00562">
    <property type="entry name" value="proto_IX_ox"/>
    <property type="match status" value="1"/>
</dbReference>
<dbReference type="GO" id="GO:0005737">
    <property type="term" value="C:cytoplasm"/>
    <property type="evidence" value="ECO:0007669"/>
    <property type="project" value="UniProtKB-SubCell"/>
</dbReference>
<evidence type="ECO:0000313" key="15">
    <source>
        <dbReference type="Proteomes" id="UP000198348"/>
    </source>
</evidence>
<evidence type="ECO:0000259" key="13">
    <source>
        <dbReference type="Pfam" id="PF01593"/>
    </source>
</evidence>
<evidence type="ECO:0000313" key="14">
    <source>
        <dbReference type="EMBL" id="SNR52248.1"/>
    </source>
</evidence>
<accession>A0A238X0V1</accession>
<sequence length="480" mass="48805">MRIAVVGGGIAGLTAAYRLRTLLGDSVRITVLEAGPHAGGKVRTAELSGLPVDAGAEAFLVRRPEALDLVDELGLRGRLVHPGGARPRIRAGARTVPLPAPTVLGIPGSPDVVAEALSPEGRAAVRAENELPQLAPPRGDVSLGALLRERFGDELVDRVVDPLLGGVYAGGAEGLGLRAVLPELARQLDAGAGSLTSAAAALLPAETARDPVFGTLHGGLSVLVRELATRSAADIRYGEPASRLRAAPVSGWRVGLGATGAELEVDGVVLAVPAPVASELLAEEAGDAARAFAEVELASMAVVQLAFPPGTELPDASGVLIATGERHTGGGEFTAKAFTFLSRKWPHYAERAPEHGTLVRGSVGRFGDHGSLQAADAELVGRVRADLAEVAGVAAEPAASAVYRWNDALPQYGVGHTARVDRIDRAVAGLPGLAVAGAALRGVGVPACIGSGDVAAREVARLLTGGSPAMEDPAGEQGPR</sequence>
<keyword evidence="11 12" id="KW-0350">Heme biosynthesis</keyword>
<comment type="function">
    <text evidence="3 12">Involved in coproporphyrin-dependent heme b biosynthesis. Catalyzes the oxidation of coproporphyrinogen III to coproporphyrin III.</text>
</comment>
<dbReference type="GO" id="GO:0004729">
    <property type="term" value="F:oxygen-dependent protoporphyrinogen oxidase activity"/>
    <property type="evidence" value="ECO:0007669"/>
    <property type="project" value="UniProtKB-UniRule"/>
</dbReference>
<dbReference type="InterPro" id="IPR002937">
    <property type="entry name" value="Amino_oxidase"/>
</dbReference>
<proteinExistence type="inferred from homology"/>
<keyword evidence="10 12" id="KW-0560">Oxidoreductase</keyword>
<dbReference type="Gene3D" id="3.90.660.20">
    <property type="entry name" value="Protoporphyrinogen oxidase, mitochondrial, domain 2"/>
    <property type="match status" value="1"/>
</dbReference>
<keyword evidence="12" id="KW-0963">Cytoplasm</keyword>
<dbReference type="GO" id="GO:0006783">
    <property type="term" value="P:heme biosynthetic process"/>
    <property type="evidence" value="ECO:0007669"/>
    <property type="project" value="UniProtKB-UniRule"/>
</dbReference>
<evidence type="ECO:0000256" key="12">
    <source>
        <dbReference type="RuleBase" id="RU364052"/>
    </source>
</evidence>
<dbReference type="SUPFAM" id="SSF54373">
    <property type="entry name" value="FAD-linked reductases, C-terminal domain"/>
    <property type="match status" value="1"/>
</dbReference>
<dbReference type="RefSeq" id="WP_089301188.1">
    <property type="nucleotide sequence ID" value="NZ_FZNW01000008.1"/>
</dbReference>
<evidence type="ECO:0000256" key="3">
    <source>
        <dbReference type="ARBA" id="ARBA00002185"/>
    </source>
</evidence>
<comment type="similarity">
    <text evidence="5 12">Belongs to the protoporphyrinogen/coproporphyrinogen oxidase family. Coproporphyrinogen III oxidase subfamily.</text>
</comment>
<dbReference type="UniPathway" id="UPA00252"/>
<dbReference type="PANTHER" id="PTHR42923">
    <property type="entry name" value="PROTOPORPHYRINOGEN OXIDASE"/>
    <property type="match status" value="1"/>
</dbReference>
<dbReference type="PANTHER" id="PTHR42923:SF3">
    <property type="entry name" value="PROTOPORPHYRINOGEN OXIDASE"/>
    <property type="match status" value="1"/>
</dbReference>
<evidence type="ECO:0000256" key="1">
    <source>
        <dbReference type="ARBA" id="ARBA00001755"/>
    </source>
</evidence>
<organism evidence="14 15">
    <name type="scientific">Haloechinothrix alba</name>
    <dbReference type="NCBI Taxonomy" id="664784"/>
    <lineage>
        <taxon>Bacteria</taxon>
        <taxon>Bacillati</taxon>
        <taxon>Actinomycetota</taxon>
        <taxon>Actinomycetes</taxon>
        <taxon>Pseudonocardiales</taxon>
        <taxon>Pseudonocardiaceae</taxon>
        <taxon>Haloechinothrix</taxon>
    </lineage>
</organism>
<evidence type="ECO:0000256" key="11">
    <source>
        <dbReference type="ARBA" id="ARBA00023133"/>
    </source>
</evidence>
<gene>
    <name evidence="14" type="ORF">SAMN06265360_108145</name>
</gene>
<feature type="domain" description="Amine oxidase" evidence="13">
    <location>
        <begin position="10"/>
        <end position="459"/>
    </location>
</feature>
<evidence type="ECO:0000256" key="9">
    <source>
        <dbReference type="ARBA" id="ARBA00022827"/>
    </source>
</evidence>
<comment type="cofactor">
    <cofactor evidence="2 12">
        <name>FAD</name>
        <dbReference type="ChEBI" id="CHEBI:57692"/>
    </cofactor>
</comment>